<feature type="non-terminal residue" evidence="3">
    <location>
        <position position="287"/>
    </location>
</feature>
<keyword evidence="4" id="KW-1185">Reference proteome</keyword>
<dbReference type="InterPro" id="IPR003961">
    <property type="entry name" value="FN3_dom"/>
</dbReference>
<name>A0ABN9Q9F4_9DINO</name>
<dbReference type="Proteomes" id="UP001189429">
    <property type="component" value="Unassembled WGS sequence"/>
</dbReference>
<reference evidence="3" key="1">
    <citation type="submission" date="2023-10" db="EMBL/GenBank/DDBJ databases">
        <authorList>
            <person name="Chen Y."/>
            <person name="Shah S."/>
            <person name="Dougan E. K."/>
            <person name="Thang M."/>
            <person name="Chan C."/>
        </authorList>
    </citation>
    <scope>NUCLEOTIDE SEQUENCE [LARGE SCALE GENOMIC DNA]</scope>
</reference>
<feature type="region of interest" description="Disordered" evidence="1">
    <location>
        <begin position="1"/>
        <end position="34"/>
    </location>
</feature>
<protein>
    <recommendedName>
        <fullName evidence="2">Fibronectin type-III domain-containing protein</fullName>
    </recommendedName>
</protein>
<feature type="domain" description="Fibronectin type-III" evidence="2">
    <location>
        <begin position="140"/>
        <end position="246"/>
    </location>
</feature>
<dbReference type="EMBL" id="CAUYUJ010002534">
    <property type="protein sequence ID" value="CAK0801194.1"/>
    <property type="molecule type" value="Genomic_DNA"/>
</dbReference>
<feature type="non-terminal residue" evidence="3">
    <location>
        <position position="1"/>
    </location>
</feature>
<accession>A0ABN9Q9F4</accession>
<dbReference type="PROSITE" id="PS50853">
    <property type="entry name" value="FN3"/>
    <property type="match status" value="2"/>
</dbReference>
<sequence length="287" mass="29988">ETGAARGFDDARVGARAAGAMQKPPAPDRPVVSVDEGPGRLRIDWRIPEADPEVTACTLKLRILGSQRYQNFDYATGRLVPKGGSTVPAPTCDVTVDGCEEGLAYEAIVAAMNSDGWGAASDVSLPVTIGVPKIREKPPAPGPPKLVALDKGRFKVSWSIPQACPPVEASQVQLADLGTGKKWLVEAATGRLVASGKTTFTATRLEATVSNAEDGVEYVAAVCCRNAEGFGEYSIDSDSAMNAANRSGSGMELVLAVGAPTSEVPALKPLGEGRMQVKWVLPEEAKA</sequence>
<evidence type="ECO:0000259" key="2">
    <source>
        <dbReference type="PROSITE" id="PS50853"/>
    </source>
</evidence>
<gene>
    <name evidence="3" type="ORF">PCOR1329_LOCUS9146</name>
</gene>
<evidence type="ECO:0000313" key="3">
    <source>
        <dbReference type="EMBL" id="CAK0801194.1"/>
    </source>
</evidence>
<proteinExistence type="predicted"/>
<dbReference type="SUPFAM" id="SSF49265">
    <property type="entry name" value="Fibronectin type III"/>
    <property type="match status" value="1"/>
</dbReference>
<organism evidence="3 4">
    <name type="scientific">Prorocentrum cordatum</name>
    <dbReference type="NCBI Taxonomy" id="2364126"/>
    <lineage>
        <taxon>Eukaryota</taxon>
        <taxon>Sar</taxon>
        <taxon>Alveolata</taxon>
        <taxon>Dinophyceae</taxon>
        <taxon>Prorocentrales</taxon>
        <taxon>Prorocentraceae</taxon>
        <taxon>Prorocentrum</taxon>
    </lineage>
</organism>
<evidence type="ECO:0000313" key="4">
    <source>
        <dbReference type="Proteomes" id="UP001189429"/>
    </source>
</evidence>
<dbReference type="InterPro" id="IPR036116">
    <property type="entry name" value="FN3_sf"/>
</dbReference>
<feature type="domain" description="Fibronectin type-III" evidence="2">
    <location>
        <begin position="26"/>
        <end position="132"/>
    </location>
</feature>
<dbReference type="Gene3D" id="2.60.40.10">
    <property type="entry name" value="Immunoglobulins"/>
    <property type="match status" value="2"/>
</dbReference>
<evidence type="ECO:0000256" key="1">
    <source>
        <dbReference type="SAM" id="MobiDB-lite"/>
    </source>
</evidence>
<dbReference type="CDD" id="cd00063">
    <property type="entry name" value="FN3"/>
    <property type="match status" value="2"/>
</dbReference>
<dbReference type="SMART" id="SM00060">
    <property type="entry name" value="FN3"/>
    <property type="match status" value="2"/>
</dbReference>
<comment type="caution">
    <text evidence="3">The sequence shown here is derived from an EMBL/GenBank/DDBJ whole genome shotgun (WGS) entry which is preliminary data.</text>
</comment>
<dbReference type="InterPro" id="IPR013783">
    <property type="entry name" value="Ig-like_fold"/>
</dbReference>